<dbReference type="AlphaFoldDB" id="A0A0T5XCW1"/>
<evidence type="ECO:0000256" key="13">
    <source>
        <dbReference type="RuleBase" id="RU003587"/>
    </source>
</evidence>
<dbReference type="OrthoDB" id="9806651at2"/>
<dbReference type="InterPro" id="IPR014001">
    <property type="entry name" value="Helicase_ATP-bd"/>
</dbReference>
<feature type="binding site" evidence="12">
    <location>
        <begin position="45"/>
        <end position="52"/>
    </location>
    <ligand>
        <name>ATP</name>
        <dbReference type="ChEBI" id="CHEBI:30616"/>
    </ligand>
</feature>
<evidence type="ECO:0000256" key="1">
    <source>
        <dbReference type="ARBA" id="ARBA00004496"/>
    </source>
</evidence>
<evidence type="ECO:0000256" key="2">
    <source>
        <dbReference type="ARBA" id="ARBA00008533"/>
    </source>
</evidence>
<feature type="domain" description="UVR" evidence="14">
    <location>
        <begin position="623"/>
        <end position="658"/>
    </location>
</feature>
<dbReference type="Gene3D" id="3.40.50.300">
    <property type="entry name" value="P-loop containing nucleotide triphosphate hydrolases"/>
    <property type="match status" value="3"/>
</dbReference>
<dbReference type="Proteomes" id="UP000005273">
    <property type="component" value="Unassembled WGS sequence"/>
</dbReference>
<dbReference type="CDD" id="cd17916">
    <property type="entry name" value="DEXHc_UvrB"/>
    <property type="match status" value="1"/>
</dbReference>
<feature type="domain" description="Helicase ATP-binding" evidence="15">
    <location>
        <begin position="32"/>
        <end position="189"/>
    </location>
</feature>
<dbReference type="NCBIfam" id="NF003673">
    <property type="entry name" value="PRK05298.1"/>
    <property type="match status" value="1"/>
</dbReference>
<evidence type="ECO:0000256" key="12">
    <source>
        <dbReference type="HAMAP-Rule" id="MF_00204"/>
    </source>
</evidence>
<evidence type="ECO:0000313" key="17">
    <source>
        <dbReference type="EMBL" id="KRT36192.1"/>
    </source>
</evidence>
<keyword evidence="9 12" id="KW-0234">DNA repair</keyword>
<keyword evidence="4 12" id="KW-0547">Nucleotide-binding</keyword>
<comment type="similarity">
    <text evidence="2 12 13">Belongs to the UvrB family.</text>
</comment>
<accession>A0A0T5XCW1</accession>
<comment type="caution">
    <text evidence="17">The sequence shown here is derived from an EMBL/GenBank/DDBJ whole genome shotgun (WGS) entry which is preliminary data.</text>
</comment>
<dbReference type="GO" id="GO:0009432">
    <property type="term" value="P:SOS response"/>
    <property type="evidence" value="ECO:0007669"/>
    <property type="project" value="UniProtKB-UniRule"/>
</dbReference>
<dbReference type="NCBIfam" id="TIGR00631">
    <property type="entry name" value="uvrb"/>
    <property type="match status" value="1"/>
</dbReference>
<keyword evidence="6 12" id="KW-0228">DNA excision</keyword>
<dbReference type="GO" id="GO:0003677">
    <property type="term" value="F:DNA binding"/>
    <property type="evidence" value="ECO:0007669"/>
    <property type="project" value="UniProtKB-UniRule"/>
</dbReference>
<evidence type="ECO:0000256" key="11">
    <source>
        <dbReference type="ARBA" id="ARBA00029504"/>
    </source>
</evidence>
<dbReference type="InterPro" id="IPR027417">
    <property type="entry name" value="P-loop_NTPase"/>
</dbReference>
<feature type="short sequence motif" description="Beta-hairpin" evidence="12">
    <location>
        <begin position="98"/>
        <end position="121"/>
    </location>
</feature>
<evidence type="ECO:0000259" key="14">
    <source>
        <dbReference type="PROSITE" id="PS50151"/>
    </source>
</evidence>
<dbReference type="GO" id="GO:0005524">
    <property type="term" value="F:ATP binding"/>
    <property type="evidence" value="ECO:0007669"/>
    <property type="project" value="UniProtKB-UniRule"/>
</dbReference>
<proteinExistence type="inferred from homology"/>
<feature type="domain" description="Helicase C-terminal" evidence="16">
    <location>
        <begin position="435"/>
        <end position="601"/>
    </location>
</feature>
<dbReference type="PROSITE" id="PS51194">
    <property type="entry name" value="HELICASE_CTER"/>
    <property type="match status" value="1"/>
</dbReference>
<evidence type="ECO:0000256" key="4">
    <source>
        <dbReference type="ARBA" id="ARBA00022741"/>
    </source>
</evidence>
<dbReference type="InterPro" id="IPR024759">
    <property type="entry name" value="UvrB_YAD/RRR_dom"/>
</dbReference>
<dbReference type="Pfam" id="PF17757">
    <property type="entry name" value="UvrB_inter"/>
    <property type="match status" value="1"/>
</dbReference>
<organism evidence="17 18">
    <name type="scientific">Acetomicrobium hydrogeniformans ATCC BAA-1850</name>
    <dbReference type="NCBI Taxonomy" id="592015"/>
    <lineage>
        <taxon>Bacteria</taxon>
        <taxon>Thermotogati</taxon>
        <taxon>Synergistota</taxon>
        <taxon>Synergistia</taxon>
        <taxon>Synergistales</taxon>
        <taxon>Acetomicrobiaceae</taxon>
        <taxon>Acetomicrobium</taxon>
    </lineage>
</organism>
<comment type="subcellular location">
    <subcellularLocation>
        <location evidence="1 12 13">Cytoplasm</location>
    </subcellularLocation>
</comment>
<evidence type="ECO:0000259" key="16">
    <source>
        <dbReference type="PROSITE" id="PS51194"/>
    </source>
</evidence>
<dbReference type="STRING" id="592015.HMPREF1705_03460"/>
<gene>
    <name evidence="12" type="primary">uvrB</name>
    <name evidence="17" type="ORF">HMPREF1705_03460</name>
</gene>
<dbReference type="HAMAP" id="MF_00204">
    <property type="entry name" value="UvrB"/>
    <property type="match status" value="1"/>
</dbReference>
<dbReference type="GO" id="GO:0009380">
    <property type="term" value="C:excinuclease repair complex"/>
    <property type="evidence" value="ECO:0007669"/>
    <property type="project" value="InterPro"/>
</dbReference>
<dbReference type="eggNOG" id="COG0556">
    <property type="taxonomic scope" value="Bacteria"/>
</dbReference>
<dbReference type="GO" id="GO:0016887">
    <property type="term" value="F:ATP hydrolysis activity"/>
    <property type="evidence" value="ECO:0007669"/>
    <property type="project" value="InterPro"/>
</dbReference>
<comment type="domain">
    <text evidence="12">The beta-hairpin motif is involved in DNA binding.</text>
</comment>
<evidence type="ECO:0000256" key="7">
    <source>
        <dbReference type="ARBA" id="ARBA00022840"/>
    </source>
</evidence>
<dbReference type="GO" id="GO:0009381">
    <property type="term" value="F:excinuclease ABC activity"/>
    <property type="evidence" value="ECO:0007669"/>
    <property type="project" value="UniProtKB-UniRule"/>
</dbReference>
<comment type="subunit">
    <text evidence="10 12 13">Forms a heterotetramer with UvrA during the search for lesions. Interacts with UvrC in an incision complex.</text>
</comment>
<dbReference type="InterPro" id="IPR036876">
    <property type="entry name" value="UVR_dom_sf"/>
</dbReference>
<evidence type="ECO:0000256" key="6">
    <source>
        <dbReference type="ARBA" id="ARBA00022769"/>
    </source>
</evidence>
<comment type="function">
    <text evidence="12">The UvrABC repair system catalyzes the recognition and processing of DNA lesions. A damage recognition complex composed of 2 UvrA and 2 UvrB subunits scans DNA for abnormalities. Upon binding of the UvrA(2)B(2) complex to a putative damaged site, the DNA wraps around one UvrB monomer. DNA wrap is dependent on ATP binding by UvrB and probably causes local melting of the DNA helix, facilitating insertion of UvrB beta-hairpin between the DNA strands. Then UvrB probes one DNA strand for the presence of a lesion. If a lesion is found the UvrA subunits dissociate and the UvrB-DNA preincision complex is formed. This complex is subsequently bound by UvrC and the second UvrB is released. If no lesion is found, the DNA wraps around the other UvrB subunit that will check the other stand for damage.</text>
</comment>
<protein>
    <recommendedName>
        <fullName evidence="11 12">UvrABC system protein B</fullName>
        <shortName evidence="12">Protein UvrB</shortName>
    </recommendedName>
    <alternativeName>
        <fullName evidence="12">Excinuclease ABC subunit B</fullName>
    </alternativeName>
</protein>
<evidence type="ECO:0000256" key="8">
    <source>
        <dbReference type="ARBA" id="ARBA00022881"/>
    </source>
</evidence>
<evidence type="ECO:0000256" key="10">
    <source>
        <dbReference type="ARBA" id="ARBA00026033"/>
    </source>
</evidence>
<evidence type="ECO:0000256" key="3">
    <source>
        <dbReference type="ARBA" id="ARBA00022490"/>
    </source>
</evidence>
<dbReference type="Pfam" id="PF04851">
    <property type="entry name" value="ResIII"/>
    <property type="match status" value="1"/>
</dbReference>
<dbReference type="Pfam" id="PF12344">
    <property type="entry name" value="UvrB"/>
    <property type="match status" value="1"/>
</dbReference>
<evidence type="ECO:0000313" key="18">
    <source>
        <dbReference type="Proteomes" id="UP000005273"/>
    </source>
</evidence>
<evidence type="ECO:0000256" key="9">
    <source>
        <dbReference type="ARBA" id="ARBA00023204"/>
    </source>
</evidence>
<name>A0A0T5XCW1_9BACT</name>
<dbReference type="InterPro" id="IPR001650">
    <property type="entry name" value="Helicase_C-like"/>
</dbReference>
<dbReference type="SMART" id="SM00487">
    <property type="entry name" value="DEXDc"/>
    <property type="match status" value="1"/>
</dbReference>
<keyword evidence="7 12" id="KW-0067">ATP-binding</keyword>
<keyword evidence="8 12" id="KW-0267">Excision nuclease</keyword>
<dbReference type="PROSITE" id="PS51192">
    <property type="entry name" value="HELICASE_ATP_BIND_1"/>
    <property type="match status" value="1"/>
</dbReference>
<dbReference type="GO" id="GO:0006289">
    <property type="term" value="P:nucleotide-excision repair"/>
    <property type="evidence" value="ECO:0007669"/>
    <property type="project" value="UniProtKB-UniRule"/>
</dbReference>
<dbReference type="EMBL" id="ACJX03000001">
    <property type="protein sequence ID" value="KRT36192.1"/>
    <property type="molecule type" value="Genomic_DNA"/>
</dbReference>
<dbReference type="Gene3D" id="4.10.860.10">
    <property type="entry name" value="UVR domain"/>
    <property type="match status" value="1"/>
</dbReference>
<dbReference type="SMART" id="SM00490">
    <property type="entry name" value="HELICc"/>
    <property type="match status" value="1"/>
</dbReference>
<dbReference type="InterPro" id="IPR004807">
    <property type="entry name" value="UvrB"/>
</dbReference>
<sequence length="674" mass="76974">MKYQGEGQKKFELVAPWKPAGDQPLAIEKLALGLKQGTRYQTLLGVTGSGKTFTIANVIEKIQRPVLVIAHNKTLAAQLYSEFKDFFPNNEVHYFVSYYDYYQPEAYLPSQDIYIEKDASINERIEKLRLATTKALLERRDVIVVASVSCIYGLGRRKSYEEAIFRFSVGDNINRKDFFKRLLDNYYERNDTTLEPGTFRGRGDVVEVYPAYSDTALRVFFFDDEIERIEEIDPLWGKTIVEKDCAAVFPAQHYVTTHDSIKKALKAIEEELDFRVAELQSEGKLLEAQRLSTRTRYDMQMLSEVGYCSGIENYSRHLDGRNPGEPPGTLLDFFPGDFVMVIDESHITVPQIRGMYNGDVSRKKTLVEHGFRLPSCLDNRPLRWEEFEEYMKQVIFVSATPGDYELSTSEQVVELLVRPTGILDPKVEVVPAKHQLDDLLYRLKGCLKENKRVLVNTLTKRSAEDLAEYLAGLGYKVKYIHSEFDTFERAELLRDLRIGTIDILVGVNLLREGLDLPEVSLVAILDADREGFLRSSRSIIQMIGRAARHAAGMVVLYADEMTESIKVAVSETERRRKIQEAFNIEHGIEPKSIVKPIVHLLPEELLEKREGEGDHGAVPRPSEVSLEELERMMWDAVAKLNFEEAARLRDLISDIKGGRITRGTVHNRKRSKTA</sequence>
<dbReference type="RefSeq" id="WP_009201114.1">
    <property type="nucleotide sequence ID" value="NZ_ACJX03000001.1"/>
</dbReference>
<dbReference type="PANTHER" id="PTHR24029:SF0">
    <property type="entry name" value="UVRABC SYSTEM PROTEIN B"/>
    <property type="match status" value="1"/>
</dbReference>
<dbReference type="InterPro" id="IPR006935">
    <property type="entry name" value="Helicase/UvrB_N"/>
</dbReference>
<dbReference type="Pfam" id="PF00271">
    <property type="entry name" value="Helicase_C"/>
    <property type="match status" value="1"/>
</dbReference>
<evidence type="ECO:0000259" key="15">
    <source>
        <dbReference type="PROSITE" id="PS51192"/>
    </source>
</evidence>
<keyword evidence="18" id="KW-1185">Reference proteome</keyword>
<dbReference type="PANTHER" id="PTHR24029">
    <property type="entry name" value="UVRABC SYSTEM PROTEIN B"/>
    <property type="match status" value="1"/>
</dbReference>
<keyword evidence="5 12" id="KW-0227">DNA damage</keyword>
<dbReference type="PROSITE" id="PS50151">
    <property type="entry name" value="UVR"/>
    <property type="match status" value="1"/>
</dbReference>
<dbReference type="SUPFAM" id="SSF46600">
    <property type="entry name" value="C-terminal UvrC-binding domain of UvrB"/>
    <property type="match status" value="1"/>
</dbReference>
<keyword evidence="3 12" id="KW-0963">Cytoplasm</keyword>
<reference evidence="18" key="1">
    <citation type="submission" date="2012-09" db="EMBL/GenBank/DDBJ databases">
        <authorList>
            <person name="Weinstock G."/>
            <person name="Sodergren E."/>
            <person name="Clifton S."/>
            <person name="Fulton L."/>
            <person name="Fulton B."/>
            <person name="Courtney L."/>
            <person name="Fronick C."/>
            <person name="Harrison M."/>
            <person name="Strong C."/>
            <person name="Farmer C."/>
            <person name="Delehaunty K."/>
            <person name="Markovic C."/>
            <person name="Hall O."/>
            <person name="Minx P."/>
            <person name="Tomlinson C."/>
            <person name="Mitreva M."/>
            <person name="Nelson J."/>
            <person name="Hou S."/>
            <person name="Wollam A."/>
            <person name="Pepin K.H."/>
            <person name="Johnson M."/>
            <person name="Bhonagiri V."/>
            <person name="Nash W.E."/>
            <person name="Suruliraj S."/>
            <person name="Warren W."/>
            <person name="Chinwalla A."/>
            <person name="Mardis E.R."/>
            <person name="Wilson R.K."/>
        </authorList>
    </citation>
    <scope>NUCLEOTIDE SEQUENCE [LARGE SCALE GENOMIC DNA]</scope>
    <source>
        <strain evidence="18">OS1</strain>
    </source>
</reference>
<dbReference type="SUPFAM" id="SSF52540">
    <property type="entry name" value="P-loop containing nucleoside triphosphate hydrolases"/>
    <property type="match status" value="2"/>
</dbReference>
<evidence type="ECO:0000256" key="5">
    <source>
        <dbReference type="ARBA" id="ARBA00022763"/>
    </source>
</evidence>
<keyword evidence="12 13" id="KW-0742">SOS response</keyword>
<dbReference type="InterPro" id="IPR001943">
    <property type="entry name" value="UVR_dom"/>
</dbReference>
<dbReference type="InterPro" id="IPR041471">
    <property type="entry name" value="UvrB_inter"/>
</dbReference>
<dbReference type="GO" id="GO:0005737">
    <property type="term" value="C:cytoplasm"/>
    <property type="evidence" value="ECO:0007669"/>
    <property type="project" value="UniProtKB-SubCell"/>
</dbReference>
<dbReference type="Pfam" id="PF02151">
    <property type="entry name" value="UVR"/>
    <property type="match status" value="1"/>
</dbReference>